<evidence type="ECO:0000256" key="3">
    <source>
        <dbReference type="ARBA" id="ARBA00022989"/>
    </source>
</evidence>
<protein>
    <recommendedName>
        <fullName evidence="8">J domain-containing protein</fullName>
    </recommendedName>
</protein>
<dbReference type="SMART" id="SM00271">
    <property type="entry name" value="DnaJ"/>
    <property type="match status" value="1"/>
</dbReference>
<organism evidence="9 10">
    <name type="scientific">Desulforhabdus amnigena</name>
    <dbReference type="NCBI Taxonomy" id="40218"/>
    <lineage>
        <taxon>Bacteria</taxon>
        <taxon>Pseudomonadati</taxon>
        <taxon>Thermodesulfobacteriota</taxon>
        <taxon>Syntrophobacteria</taxon>
        <taxon>Syntrophobacterales</taxon>
        <taxon>Syntrophobacteraceae</taxon>
        <taxon>Desulforhabdus</taxon>
    </lineage>
</organism>
<dbReference type="InterPro" id="IPR036869">
    <property type="entry name" value="J_dom_sf"/>
</dbReference>
<evidence type="ECO:0000313" key="10">
    <source>
        <dbReference type="Proteomes" id="UP001144372"/>
    </source>
</evidence>
<evidence type="ECO:0000256" key="1">
    <source>
        <dbReference type="ARBA" id="ARBA00004127"/>
    </source>
</evidence>
<dbReference type="InterPro" id="IPR001623">
    <property type="entry name" value="DnaJ_domain"/>
</dbReference>
<feature type="compositionally biased region" description="Low complexity" evidence="6">
    <location>
        <begin position="61"/>
        <end position="91"/>
    </location>
</feature>
<dbReference type="GO" id="GO:0051087">
    <property type="term" value="F:protein-folding chaperone binding"/>
    <property type="evidence" value="ECO:0007669"/>
    <property type="project" value="TreeGrafter"/>
</dbReference>
<accession>A0A9W6CY43</accession>
<feature type="region of interest" description="Disordered" evidence="6">
    <location>
        <begin position="53"/>
        <end position="101"/>
    </location>
</feature>
<feature type="domain" description="J" evidence="8">
    <location>
        <begin position="96"/>
        <end position="158"/>
    </location>
</feature>
<dbReference type="GO" id="GO:0051787">
    <property type="term" value="F:misfolded protein binding"/>
    <property type="evidence" value="ECO:0007669"/>
    <property type="project" value="TreeGrafter"/>
</dbReference>
<keyword evidence="4 7" id="KW-0472">Membrane</keyword>
<dbReference type="EMBL" id="BSDR01000001">
    <property type="protein sequence ID" value="GLI33946.1"/>
    <property type="molecule type" value="Genomic_DNA"/>
</dbReference>
<evidence type="ECO:0000256" key="6">
    <source>
        <dbReference type="SAM" id="MobiDB-lite"/>
    </source>
</evidence>
<gene>
    <name evidence="9" type="ORF">DAMNIGENAA_13790</name>
</gene>
<name>A0A9W6CY43_9BACT</name>
<keyword evidence="3 7" id="KW-1133">Transmembrane helix</keyword>
<dbReference type="Proteomes" id="UP001144372">
    <property type="component" value="Unassembled WGS sequence"/>
</dbReference>
<keyword evidence="2 7" id="KW-0812">Transmembrane</keyword>
<keyword evidence="10" id="KW-1185">Reference proteome</keyword>
<keyword evidence="5" id="KW-0143">Chaperone</keyword>
<comment type="subcellular location">
    <subcellularLocation>
        <location evidence="1">Endomembrane system</location>
        <topology evidence="1">Multi-pass membrane protein</topology>
    </subcellularLocation>
</comment>
<evidence type="ECO:0000313" key="9">
    <source>
        <dbReference type="EMBL" id="GLI33946.1"/>
    </source>
</evidence>
<evidence type="ECO:0000256" key="5">
    <source>
        <dbReference type="ARBA" id="ARBA00023186"/>
    </source>
</evidence>
<comment type="caution">
    <text evidence="9">The sequence shown here is derived from an EMBL/GenBank/DDBJ whole genome shotgun (WGS) entry which is preliminary data.</text>
</comment>
<dbReference type="Gene3D" id="1.10.287.110">
    <property type="entry name" value="DnaJ domain"/>
    <property type="match status" value="1"/>
</dbReference>
<dbReference type="GO" id="GO:0012505">
    <property type="term" value="C:endomembrane system"/>
    <property type="evidence" value="ECO:0007669"/>
    <property type="project" value="UniProtKB-SubCell"/>
</dbReference>
<dbReference type="PROSITE" id="PS50076">
    <property type="entry name" value="DNAJ_2"/>
    <property type="match status" value="1"/>
</dbReference>
<evidence type="ECO:0000259" key="8">
    <source>
        <dbReference type="PROSITE" id="PS50076"/>
    </source>
</evidence>
<sequence length="158" mass="18417">MLQLFLILFGILYFLSPFDLIPDFIPLLGRIDDLLVLFFIYWNFIRKNRRYAPGSSGADPGSQSSGQNSSNRQYQQYRQSSTYQGTSQGQTTRKKDPYSILEIPPTATIEEIKRAYRQQANRYHPDKVAHLGEEFQALAKEKFQEIQQAYEELLRRKG</sequence>
<dbReference type="PANTHER" id="PTHR44360:SF1">
    <property type="entry name" value="DNAJ HOMOLOG SUBFAMILY B MEMBER 9"/>
    <property type="match status" value="1"/>
</dbReference>
<dbReference type="PANTHER" id="PTHR44360">
    <property type="entry name" value="DNAJ HOMOLOG SUBFAMILY B MEMBER 9"/>
    <property type="match status" value="1"/>
</dbReference>
<dbReference type="InterPro" id="IPR010652">
    <property type="entry name" value="DUF1232"/>
</dbReference>
<dbReference type="Pfam" id="PF00226">
    <property type="entry name" value="DnaJ"/>
    <property type="match status" value="1"/>
</dbReference>
<dbReference type="SUPFAM" id="SSF46565">
    <property type="entry name" value="Chaperone J-domain"/>
    <property type="match status" value="1"/>
</dbReference>
<evidence type="ECO:0000256" key="7">
    <source>
        <dbReference type="SAM" id="Phobius"/>
    </source>
</evidence>
<feature type="transmembrane region" description="Helical" evidence="7">
    <location>
        <begin position="27"/>
        <end position="45"/>
    </location>
</feature>
<evidence type="ECO:0000256" key="4">
    <source>
        <dbReference type="ARBA" id="ARBA00023136"/>
    </source>
</evidence>
<dbReference type="Pfam" id="PF06803">
    <property type="entry name" value="DUF1232"/>
    <property type="match status" value="1"/>
</dbReference>
<dbReference type="GO" id="GO:0036503">
    <property type="term" value="P:ERAD pathway"/>
    <property type="evidence" value="ECO:0007669"/>
    <property type="project" value="TreeGrafter"/>
</dbReference>
<dbReference type="AlphaFoldDB" id="A0A9W6CY43"/>
<evidence type="ECO:0000256" key="2">
    <source>
        <dbReference type="ARBA" id="ARBA00022692"/>
    </source>
</evidence>
<dbReference type="PRINTS" id="PR00625">
    <property type="entry name" value="JDOMAIN"/>
</dbReference>
<proteinExistence type="predicted"/>
<dbReference type="CDD" id="cd06257">
    <property type="entry name" value="DnaJ"/>
    <property type="match status" value="1"/>
</dbReference>
<dbReference type="RefSeq" id="WP_281793226.1">
    <property type="nucleotide sequence ID" value="NZ_BSDR01000001.1"/>
</dbReference>
<dbReference type="InterPro" id="IPR051948">
    <property type="entry name" value="Hsp70_co-chaperone_J-domain"/>
</dbReference>
<reference evidence="9" key="1">
    <citation type="submission" date="2022-12" db="EMBL/GenBank/DDBJ databases">
        <title>Reference genome sequencing for broad-spectrum identification of bacterial and archaeal isolates by mass spectrometry.</title>
        <authorList>
            <person name="Sekiguchi Y."/>
            <person name="Tourlousse D.M."/>
        </authorList>
    </citation>
    <scope>NUCLEOTIDE SEQUENCE</scope>
    <source>
        <strain evidence="9">ASRB1</strain>
    </source>
</reference>